<dbReference type="Pfam" id="PF03466">
    <property type="entry name" value="LysR_substrate"/>
    <property type="match status" value="1"/>
</dbReference>
<sequence length="308" mass="34640">MARLDSLIIFTTVVKANNFTNAAHQLGLTPSAVSKQISLLEDRLGVRLLNRTTRSVSPTEAGQLFYNRCSRLLEDLEEAEHMVKDLETSPQGTLKISATPTFGRAMMMKIFAEFLQQYPNVNFDLTLADKGLDLVREGIDLAIHLGSLQDSRLVARPVARQKVILTASKEYLEAHSTPQELSELVNHHILMVSGIDFAEPRWIKRFIKEAGLANKERRFTVNDLDTLCEAALNGMGIAALPLYLIREHLDSGRLVQILPEINFPVRTIHVVYPENRYLSAKSRAFVDFMASYFEENNLDDLQASKARG</sequence>
<evidence type="ECO:0000259" key="5">
    <source>
        <dbReference type="PROSITE" id="PS50931"/>
    </source>
</evidence>
<dbReference type="EMBL" id="SLZR01000003">
    <property type="protein sequence ID" value="TCS42438.1"/>
    <property type="molecule type" value="Genomic_DNA"/>
</dbReference>
<dbReference type="InterPro" id="IPR058163">
    <property type="entry name" value="LysR-type_TF_proteobact-type"/>
</dbReference>
<proteinExistence type="inferred from homology"/>
<accession>A0A4R3I981</accession>
<feature type="domain" description="HTH lysR-type" evidence="5">
    <location>
        <begin position="1"/>
        <end position="59"/>
    </location>
</feature>
<protein>
    <submittedName>
        <fullName evidence="6">DNA-binding transcriptional LysR family regulator</fullName>
    </submittedName>
</protein>
<evidence type="ECO:0000256" key="3">
    <source>
        <dbReference type="ARBA" id="ARBA00023125"/>
    </source>
</evidence>
<dbReference type="InterPro" id="IPR036390">
    <property type="entry name" value="WH_DNA-bd_sf"/>
</dbReference>
<dbReference type="Gene3D" id="3.40.190.290">
    <property type="match status" value="1"/>
</dbReference>
<keyword evidence="2" id="KW-0805">Transcription regulation</keyword>
<dbReference type="InterPro" id="IPR005119">
    <property type="entry name" value="LysR_subst-bd"/>
</dbReference>
<dbReference type="SUPFAM" id="SSF53850">
    <property type="entry name" value="Periplasmic binding protein-like II"/>
    <property type="match status" value="1"/>
</dbReference>
<dbReference type="RefSeq" id="WP_132700358.1">
    <property type="nucleotide sequence ID" value="NZ_SLZR01000003.1"/>
</dbReference>
<dbReference type="PANTHER" id="PTHR30537:SF5">
    <property type="entry name" value="HTH-TYPE TRANSCRIPTIONAL ACTIVATOR TTDR-RELATED"/>
    <property type="match status" value="1"/>
</dbReference>
<dbReference type="GO" id="GO:0006351">
    <property type="term" value="P:DNA-templated transcription"/>
    <property type="evidence" value="ECO:0007669"/>
    <property type="project" value="TreeGrafter"/>
</dbReference>
<comment type="caution">
    <text evidence="6">The sequence shown here is derived from an EMBL/GenBank/DDBJ whole genome shotgun (WGS) entry which is preliminary data.</text>
</comment>
<keyword evidence="3 6" id="KW-0238">DNA-binding</keyword>
<gene>
    <name evidence="6" type="ORF">BCF53_10399</name>
</gene>
<reference evidence="6 7" key="1">
    <citation type="submission" date="2019-03" db="EMBL/GenBank/DDBJ databases">
        <title>Genomic Encyclopedia of Archaeal and Bacterial Type Strains, Phase II (KMG-II): from individual species to whole genera.</title>
        <authorList>
            <person name="Goeker M."/>
        </authorList>
    </citation>
    <scope>NUCLEOTIDE SEQUENCE [LARGE SCALE GENOMIC DNA]</scope>
    <source>
        <strain evidence="6 7">DSM 15388</strain>
    </source>
</reference>
<dbReference type="Pfam" id="PF00126">
    <property type="entry name" value="HTH_1"/>
    <property type="match status" value="1"/>
</dbReference>
<dbReference type="InterPro" id="IPR036388">
    <property type="entry name" value="WH-like_DNA-bd_sf"/>
</dbReference>
<dbReference type="InterPro" id="IPR000847">
    <property type="entry name" value="LysR_HTH_N"/>
</dbReference>
<evidence type="ECO:0000313" key="7">
    <source>
        <dbReference type="Proteomes" id="UP000295793"/>
    </source>
</evidence>
<keyword evidence="4" id="KW-0804">Transcription</keyword>
<organism evidence="6 7">
    <name type="scientific">Reinekea marinisedimentorum</name>
    <dbReference type="NCBI Taxonomy" id="230495"/>
    <lineage>
        <taxon>Bacteria</taxon>
        <taxon>Pseudomonadati</taxon>
        <taxon>Pseudomonadota</taxon>
        <taxon>Gammaproteobacteria</taxon>
        <taxon>Oceanospirillales</taxon>
        <taxon>Saccharospirillaceae</taxon>
        <taxon>Reinekea</taxon>
    </lineage>
</organism>
<dbReference type="SUPFAM" id="SSF46785">
    <property type="entry name" value="Winged helix' DNA-binding domain"/>
    <property type="match status" value="1"/>
</dbReference>
<dbReference type="OrthoDB" id="9815676at2"/>
<dbReference type="AlphaFoldDB" id="A0A4R3I981"/>
<dbReference type="PROSITE" id="PS50931">
    <property type="entry name" value="HTH_LYSR"/>
    <property type="match status" value="1"/>
</dbReference>
<dbReference type="Proteomes" id="UP000295793">
    <property type="component" value="Unassembled WGS sequence"/>
</dbReference>
<evidence type="ECO:0000256" key="1">
    <source>
        <dbReference type="ARBA" id="ARBA00009437"/>
    </source>
</evidence>
<evidence type="ECO:0000256" key="2">
    <source>
        <dbReference type="ARBA" id="ARBA00023015"/>
    </source>
</evidence>
<name>A0A4R3I981_9GAMM</name>
<dbReference type="PRINTS" id="PR00039">
    <property type="entry name" value="HTHLYSR"/>
</dbReference>
<dbReference type="GO" id="GO:0003700">
    <property type="term" value="F:DNA-binding transcription factor activity"/>
    <property type="evidence" value="ECO:0007669"/>
    <property type="project" value="InterPro"/>
</dbReference>
<keyword evidence="7" id="KW-1185">Reference proteome</keyword>
<dbReference type="CDD" id="cd08422">
    <property type="entry name" value="PBP2_CrgA_like"/>
    <property type="match status" value="1"/>
</dbReference>
<evidence type="ECO:0000313" key="6">
    <source>
        <dbReference type="EMBL" id="TCS42438.1"/>
    </source>
</evidence>
<dbReference type="GO" id="GO:0043565">
    <property type="term" value="F:sequence-specific DNA binding"/>
    <property type="evidence" value="ECO:0007669"/>
    <property type="project" value="TreeGrafter"/>
</dbReference>
<evidence type="ECO:0000256" key="4">
    <source>
        <dbReference type="ARBA" id="ARBA00023163"/>
    </source>
</evidence>
<dbReference type="Gene3D" id="1.10.10.10">
    <property type="entry name" value="Winged helix-like DNA-binding domain superfamily/Winged helix DNA-binding domain"/>
    <property type="match status" value="1"/>
</dbReference>
<dbReference type="FunFam" id="1.10.10.10:FF:000001">
    <property type="entry name" value="LysR family transcriptional regulator"/>
    <property type="match status" value="1"/>
</dbReference>
<dbReference type="PANTHER" id="PTHR30537">
    <property type="entry name" value="HTH-TYPE TRANSCRIPTIONAL REGULATOR"/>
    <property type="match status" value="1"/>
</dbReference>
<comment type="similarity">
    <text evidence="1">Belongs to the LysR transcriptional regulatory family.</text>
</comment>